<dbReference type="GO" id="GO:0000398">
    <property type="term" value="P:mRNA splicing, via spliceosome"/>
    <property type="evidence" value="ECO:0007669"/>
    <property type="project" value="InterPro"/>
</dbReference>
<proteinExistence type="inferred from homology"/>
<dbReference type="EMBL" id="KN847535">
    <property type="protein sequence ID" value="KIW06435.1"/>
    <property type="molecule type" value="Genomic_DNA"/>
</dbReference>
<feature type="compositionally biased region" description="Basic and acidic residues" evidence="4">
    <location>
        <begin position="380"/>
        <end position="408"/>
    </location>
</feature>
<protein>
    <recommendedName>
        <fullName evidence="2 3">Pre-mRNA-processing protein 45</fullName>
    </recommendedName>
</protein>
<comment type="subcellular location">
    <subcellularLocation>
        <location evidence="3">Nucleus</location>
    </subcellularLocation>
</comment>
<keyword evidence="3" id="KW-0508">mRNA splicing</keyword>
<feature type="compositionally biased region" description="Basic and acidic residues" evidence="4">
    <location>
        <begin position="568"/>
        <end position="583"/>
    </location>
</feature>
<dbReference type="FunCoup" id="A0A0D2AIR3">
    <property type="interactions" value="947"/>
</dbReference>
<dbReference type="Pfam" id="PF02731">
    <property type="entry name" value="SKIP_SNW"/>
    <property type="match status" value="1"/>
</dbReference>
<feature type="region of interest" description="Disordered" evidence="4">
    <location>
        <begin position="1"/>
        <end position="32"/>
    </location>
</feature>
<evidence type="ECO:0000256" key="4">
    <source>
        <dbReference type="SAM" id="MobiDB-lite"/>
    </source>
</evidence>
<dbReference type="RefSeq" id="XP_016216304.1">
    <property type="nucleotide sequence ID" value="XM_016355998.1"/>
</dbReference>
<dbReference type="VEuPathDB" id="FungiDB:PV09_02882"/>
<dbReference type="GO" id="GO:0005681">
    <property type="term" value="C:spliceosomal complex"/>
    <property type="evidence" value="ECO:0007669"/>
    <property type="project" value="UniProtKB-UniRule"/>
</dbReference>
<reference evidence="6 7" key="1">
    <citation type="submission" date="2015-01" db="EMBL/GenBank/DDBJ databases">
        <title>The Genome Sequence of Ochroconis gallopava CBS43764.</title>
        <authorList>
            <consortium name="The Broad Institute Genomics Platform"/>
            <person name="Cuomo C."/>
            <person name="de Hoog S."/>
            <person name="Gorbushina A."/>
            <person name="Stielow B."/>
            <person name="Teixiera M."/>
            <person name="Abouelleil A."/>
            <person name="Chapman S.B."/>
            <person name="Priest M."/>
            <person name="Young S.K."/>
            <person name="Wortman J."/>
            <person name="Nusbaum C."/>
            <person name="Birren B."/>
        </authorList>
    </citation>
    <scope>NUCLEOTIDE SEQUENCE [LARGE SCALE GENOMIC DNA]</scope>
    <source>
        <strain evidence="6 7">CBS 43764</strain>
    </source>
</reference>
<feature type="compositionally biased region" description="Low complexity" evidence="4">
    <location>
        <begin position="20"/>
        <end position="32"/>
    </location>
</feature>
<comment type="subunit">
    <text evidence="3">Associated with the spliceosome.</text>
</comment>
<feature type="domain" description="SKI-interacting protein SKIP SNW" evidence="5">
    <location>
        <begin position="179"/>
        <end position="339"/>
    </location>
</feature>
<dbReference type="InterPro" id="IPR004015">
    <property type="entry name" value="SKI-int_prot_SKIP_SNW-dom"/>
</dbReference>
<sequence>MATELARALPKPKHVSYEEPAPASRAPRVVPASSLEGQVVLKKTNIPPYGSRSNWRPRSQEDFADGGAYPECHVAQYPLDMGKKKVTTAGALVLKSDKSIAETIARQGHKDSRIVHSSFKDLIPLRARADAGEIELSRPSEEEVEATRRRTEEALQALVNSASAAQKPKSIKKANDEPTYVRYTPHQGQMGKHNGPQNDRIIKIVNRQQDPLAPPTHKIKKIPRGPPSPPAPVMHSPPRKVTREEAEQWRIPPSISNWKNHKGYTIALDKRLAANGRGLEDNTINNKFADFAEALYTADRLAREEVKQRAQMQQKLAEREEERKAENLRQLAQRAREEKAAAAASRRSRSRSHSQARRRGSKSSGYSSNSEDSELDSEEERVRERERARRERRRENERELRQQHMGAERRVQMMAREAGRDISEKIALGLAKPTVSGEALYDSRLFNQSSGFAAGFNEDQMYDKPLFQAQDALSALYKPGSAQQDDGEDEGQTYERITKTKRFEGFSGAAAGEEREGPVVFEKEVARPSAGGKHNAGDDPFQIGQMISDVTGGGGKKRYGLQDDEDREEKGRSKRARVDSDEE</sequence>
<dbReference type="InterPro" id="IPR017862">
    <property type="entry name" value="SKI-int_prot_SKIP"/>
</dbReference>
<feature type="compositionally biased region" description="Basic and acidic residues" evidence="4">
    <location>
        <begin position="512"/>
        <end position="526"/>
    </location>
</feature>
<dbReference type="Proteomes" id="UP000053259">
    <property type="component" value="Unassembled WGS sequence"/>
</dbReference>
<evidence type="ECO:0000313" key="6">
    <source>
        <dbReference type="EMBL" id="KIW06435.1"/>
    </source>
</evidence>
<keyword evidence="7" id="KW-1185">Reference proteome</keyword>
<dbReference type="InParanoid" id="A0A0D2AIR3"/>
<name>A0A0D2AIR3_9PEZI</name>
<dbReference type="HOGENOM" id="CLU_006601_2_0_1"/>
<dbReference type="OrthoDB" id="666364at2759"/>
<accession>A0A0D2AIR3</accession>
<dbReference type="AlphaFoldDB" id="A0A0D2AIR3"/>
<dbReference type="STRING" id="253628.A0A0D2AIR3"/>
<keyword evidence="3" id="KW-0539">Nucleus</keyword>
<evidence type="ECO:0000313" key="7">
    <source>
        <dbReference type="Proteomes" id="UP000053259"/>
    </source>
</evidence>
<organism evidence="6 7">
    <name type="scientific">Verruconis gallopava</name>
    <dbReference type="NCBI Taxonomy" id="253628"/>
    <lineage>
        <taxon>Eukaryota</taxon>
        <taxon>Fungi</taxon>
        <taxon>Dikarya</taxon>
        <taxon>Ascomycota</taxon>
        <taxon>Pezizomycotina</taxon>
        <taxon>Dothideomycetes</taxon>
        <taxon>Pleosporomycetidae</taxon>
        <taxon>Venturiales</taxon>
        <taxon>Sympoventuriaceae</taxon>
        <taxon>Verruconis</taxon>
    </lineage>
</organism>
<feature type="region of interest" description="Disordered" evidence="4">
    <location>
        <begin position="211"/>
        <end position="237"/>
    </location>
</feature>
<dbReference type="PANTHER" id="PTHR12096">
    <property type="entry name" value="NUCLEAR PROTEIN SKIP-RELATED"/>
    <property type="match status" value="1"/>
</dbReference>
<feature type="region of interest" description="Disordered" evidence="4">
    <location>
        <begin position="500"/>
        <end position="583"/>
    </location>
</feature>
<keyword evidence="3" id="KW-0507">mRNA processing</keyword>
<gene>
    <name evidence="6" type="ORF">PV09_02882</name>
</gene>
<evidence type="ECO:0000256" key="1">
    <source>
        <dbReference type="ARBA" id="ARBA00010197"/>
    </source>
</evidence>
<dbReference type="GeneID" id="27310855"/>
<evidence type="ECO:0000259" key="5">
    <source>
        <dbReference type="Pfam" id="PF02731"/>
    </source>
</evidence>
<evidence type="ECO:0000256" key="3">
    <source>
        <dbReference type="RuleBase" id="RU367140"/>
    </source>
</evidence>
<comment type="similarity">
    <text evidence="1 3">Belongs to the SNW family.</text>
</comment>
<feature type="region of interest" description="Disordered" evidence="4">
    <location>
        <begin position="332"/>
        <end position="408"/>
    </location>
</feature>
<feature type="compositionally biased region" description="Basic residues" evidence="4">
    <location>
        <begin position="346"/>
        <end position="361"/>
    </location>
</feature>
<evidence type="ECO:0000256" key="2">
    <source>
        <dbReference type="ARBA" id="ARBA00022160"/>
    </source>
</evidence>
<comment type="function">
    <text evidence="3">Involved in pre-mRNA splicing.</text>
</comment>
<keyword evidence="3" id="KW-0747">Spliceosome</keyword>